<gene>
    <name evidence="8" type="ORF">F4V44_16030</name>
</gene>
<name>A0A5J5HPH5_9BACI</name>
<feature type="transmembrane region" description="Helical" evidence="6">
    <location>
        <begin position="40"/>
        <end position="58"/>
    </location>
</feature>
<comment type="similarity">
    <text evidence="2">Belongs to the GtrA family.</text>
</comment>
<evidence type="ECO:0000259" key="7">
    <source>
        <dbReference type="Pfam" id="PF04138"/>
    </source>
</evidence>
<dbReference type="PANTHER" id="PTHR38459:SF5">
    <property type="entry name" value="CELL WALL TEICHOIC ACID GLYCOSYLATION PROTEIN GTCA"/>
    <property type="match status" value="1"/>
</dbReference>
<keyword evidence="9" id="KW-1185">Reference proteome</keyword>
<feature type="transmembrane region" description="Helical" evidence="6">
    <location>
        <begin position="7"/>
        <end position="28"/>
    </location>
</feature>
<dbReference type="RefSeq" id="WP_150441025.1">
    <property type="nucleotide sequence ID" value="NZ_VYKL01000025.1"/>
</dbReference>
<keyword evidence="3 6" id="KW-0812">Transmembrane</keyword>
<dbReference type="EMBL" id="VYKL01000025">
    <property type="protein sequence ID" value="KAA9022030.1"/>
    <property type="molecule type" value="Genomic_DNA"/>
</dbReference>
<feature type="transmembrane region" description="Helical" evidence="6">
    <location>
        <begin position="104"/>
        <end position="121"/>
    </location>
</feature>
<comment type="subcellular location">
    <subcellularLocation>
        <location evidence="1">Membrane</location>
        <topology evidence="1">Multi-pass membrane protein</topology>
    </subcellularLocation>
</comment>
<evidence type="ECO:0000256" key="3">
    <source>
        <dbReference type="ARBA" id="ARBA00022692"/>
    </source>
</evidence>
<evidence type="ECO:0000256" key="6">
    <source>
        <dbReference type="SAM" id="Phobius"/>
    </source>
</evidence>
<protein>
    <submittedName>
        <fullName evidence="8">GtrA family protein</fullName>
    </submittedName>
</protein>
<dbReference type="GO" id="GO:0000271">
    <property type="term" value="P:polysaccharide biosynthetic process"/>
    <property type="evidence" value="ECO:0007669"/>
    <property type="project" value="InterPro"/>
</dbReference>
<comment type="caution">
    <text evidence="8">The sequence shown here is derived from an EMBL/GenBank/DDBJ whole genome shotgun (WGS) entry which is preliminary data.</text>
</comment>
<dbReference type="OrthoDB" id="361483at2"/>
<sequence>MKNKKEMFSYLLFGVLTTLVNLVSFAVFDKWMGMDYKVATTIAWVLSVLFAFITNKLYVFHSKHTDALSLLREFTSFLFFRGLSYLLDIGTMIVLIELLNVDSILAKIAANVLVVVFNYFASKYVIFKTSRG</sequence>
<keyword evidence="4 6" id="KW-1133">Transmembrane helix</keyword>
<accession>A0A5J5HPH5</accession>
<dbReference type="GO" id="GO:0005886">
    <property type="term" value="C:plasma membrane"/>
    <property type="evidence" value="ECO:0007669"/>
    <property type="project" value="TreeGrafter"/>
</dbReference>
<evidence type="ECO:0000256" key="4">
    <source>
        <dbReference type="ARBA" id="ARBA00022989"/>
    </source>
</evidence>
<evidence type="ECO:0000256" key="5">
    <source>
        <dbReference type="ARBA" id="ARBA00023136"/>
    </source>
</evidence>
<evidence type="ECO:0000256" key="2">
    <source>
        <dbReference type="ARBA" id="ARBA00009399"/>
    </source>
</evidence>
<dbReference type="Proteomes" id="UP000326671">
    <property type="component" value="Unassembled WGS sequence"/>
</dbReference>
<dbReference type="InterPro" id="IPR051401">
    <property type="entry name" value="GtrA_CellWall_Glycosyl"/>
</dbReference>
<keyword evidence="5 6" id="KW-0472">Membrane</keyword>
<dbReference type="AlphaFoldDB" id="A0A5J5HPH5"/>
<feature type="domain" description="GtrA/DPMS transmembrane" evidence="7">
    <location>
        <begin position="10"/>
        <end position="127"/>
    </location>
</feature>
<reference evidence="8 9" key="1">
    <citation type="submission" date="2019-09" db="EMBL/GenBank/DDBJ databases">
        <title>Whole genome sequences of isolates from the Mars Exploration Rovers.</title>
        <authorList>
            <person name="Seuylemezian A."/>
            <person name="Vaishampayan P."/>
        </authorList>
    </citation>
    <scope>NUCLEOTIDE SEQUENCE [LARGE SCALE GENOMIC DNA]</scope>
    <source>
        <strain evidence="8 9">MER_TA_151</strain>
    </source>
</reference>
<evidence type="ECO:0000313" key="8">
    <source>
        <dbReference type="EMBL" id="KAA9022030.1"/>
    </source>
</evidence>
<feature type="transmembrane region" description="Helical" evidence="6">
    <location>
        <begin position="78"/>
        <end position="98"/>
    </location>
</feature>
<dbReference type="PANTHER" id="PTHR38459">
    <property type="entry name" value="PROPHAGE BACTOPRENOL-LINKED GLUCOSE TRANSLOCASE HOMOLOG"/>
    <property type="match status" value="1"/>
</dbReference>
<dbReference type="Pfam" id="PF04138">
    <property type="entry name" value="GtrA_DPMS_TM"/>
    <property type="match status" value="1"/>
</dbReference>
<evidence type="ECO:0000256" key="1">
    <source>
        <dbReference type="ARBA" id="ARBA00004141"/>
    </source>
</evidence>
<organism evidence="8 9">
    <name type="scientific">Niallia endozanthoxylica</name>
    <dbReference type="NCBI Taxonomy" id="2036016"/>
    <lineage>
        <taxon>Bacteria</taxon>
        <taxon>Bacillati</taxon>
        <taxon>Bacillota</taxon>
        <taxon>Bacilli</taxon>
        <taxon>Bacillales</taxon>
        <taxon>Bacillaceae</taxon>
        <taxon>Niallia</taxon>
    </lineage>
</organism>
<evidence type="ECO:0000313" key="9">
    <source>
        <dbReference type="Proteomes" id="UP000326671"/>
    </source>
</evidence>
<proteinExistence type="inferred from homology"/>
<dbReference type="InterPro" id="IPR007267">
    <property type="entry name" value="GtrA_DPMS_TM"/>
</dbReference>